<feature type="transmembrane region" description="Helical" evidence="1">
    <location>
        <begin position="194"/>
        <end position="222"/>
    </location>
</feature>
<reference evidence="3" key="1">
    <citation type="journal article" date="2019" name="Int. J. Syst. Evol. Microbiol.">
        <title>The Global Catalogue of Microorganisms (GCM) 10K type strain sequencing project: providing services to taxonomists for standard genome sequencing and annotation.</title>
        <authorList>
            <consortium name="The Broad Institute Genomics Platform"/>
            <consortium name="The Broad Institute Genome Sequencing Center for Infectious Disease"/>
            <person name="Wu L."/>
            <person name="Ma J."/>
        </authorList>
    </citation>
    <scope>NUCLEOTIDE SEQUENCE [LARGE SCALE GENOMIC DNA]</scope>
    <source>
        <strain evidence="3">CGMCC 1.15959</strain>
    </source>
</reference>
<evidence type="ECO:0008006" key="4">
    <source>
        <dbReference type="Google" id="ProtNLM"/>
    </source>
</evidence>
<accession>A0ABQ1SDY9</accession>
<feature type="transmembrane region" description="Helical" evidence="1">
    <location>
        <begin position="289"/>
        <end position="310"/>
    </location>
</feature>
<protein>
    <recommendedName>
        <fullName evidence="4">Glycosyltransferase RgtA/B/C/D-like domain-containing protein</fullName>
    </recommendedName>
</protein>
<keyword evidence="1" id="KW-0472">Membrane</keyword>
<comment type="caution">
    <text evidence="2">The sequence shown here is derived from an EMBL/GenBank/DDBJ whole genome shotgun (WGS) entry which is preliminary data.</text>
</comment>
<gene>
    <name evidence="2" type="ORF">GCM10011515_25550</name>
</gene>
<feature type="transmembrane region" description="Helical" evidence="1">
    <location>
        <begin position="380"/>
        <end position="408"/>
    </location>
</feature>
<feature type="transmembrane region" description="Helical" evidence="1">
    <location>
        <begin position="346"/>
        <end position="365"/>
    </location>
</feature>
<dbReference type="EMBL" id="BMKL01000001">
    <property type="protein sequence ID" value="GGE04841.1"/>
    <property type="molecule type" value="Genomic_DNA"/>
</dbReference>
<evidence type="ECO:0000256" key="1">
    <source>
        <dbReference type="SAM" id="Phobius"/>
    </source>
</evidence>
<evidence type="ECO:0000313" key="2">
    <source>
        <dbReference type="EMBL" id="GGE04841.1"/>
    </source>
</evidence>
<feature type="transmembrane region" description="Helical" evidence="1">
    <location>
        <begin position="261"/>
        <end position="283"/>
    </location>
</feature>
<keyword evidence="1" id="KW-0812">Transmembrane</keyword>
<sequence>MTLFVERRRPALTGELLLRVLLAWAMIAALLLVTSLPSIQSHRFPDPDDALRLVQVRDLMAGQGWFDLTQHRIDAVRGGLTMGGSRLVDIPLAAVILALRGLIGQGAAETVAMVAVPLLTFGVALLLAARIAWRVIGDEAAGFACLAMGLSAPLVQQLRPMRIDHHGWEVVCVLAAMNGLMARSARLGGSVTGLALAAGLSISTEGVTLAAAICGVTALRWLRERGDAAWFVATMQGLAAGSLGFFAVTRGFAGSAEYCDAISPAHLAGLGAAALAATGLARLEPMPRFALVIGIGAVAGIGAATMVALAPQCTGVAPAPLDPLVARLWTGGPGDGLPIWRQDAALALQIAVPPLVGLLACFRLAGRSSGWLRRFWQEYAIVLGVALAVALFVARAGAAAGALAAVPLGWQVREWLRSSRMLRRPGKRALVLTSMSLSLLPALPLMLFALAMPAQAAGAVHPVYAHDCAISVNSVALRSLPPGEILAPLEIGPQILLESGHLVVATGHRREQAAMGTVIGTFTGSPEAAQAALAARGTRYVAICPGIHEAARYAGAAPAGLMARLLGGHAPQWLEPVQASGDGKLEIWRVRR</sequence>
<feature type="transmembrane region" description="Helical" evidence="1">
    <location>
        <begin position="429"/>
        <end position="452"/>
    </location>
</feature>
<keyword evidence="1" id="KW-1133">Transmembrane helix</keyword>
<feature type="transmembrane region" description="Helical" evidence="1">
    <location>
        <begin position="87"/>
        <end position="108"/>
    </location>
</feature>
<evidence type="ECO:0000313" key="3">
    <source>
        <dbReference type="Proteomes" id="UP000619041"/>
    </source>
</evidence>
<keyword evidence="3" id="KW-1185">Reference proteome</keyword>
<dbReference type="Proteomes" id="UP000619041">
    <property type="component" value="Unassembled WGS sequence"/>
</dbReference>
<feature type="transmembrane region" description="Helical" evidence="1">
    <location>
        <begin position="228"/>
        <end position="249"/>
    </location>
</feature>
<feature type="transmembrane region" description="Helical" evidence="1">
    <location>
        <begin position="16"/>
        <end position="36"/>
    </location>
</feature>
<name>A0ABQ1SDY9_9SPHN</name>
<proteinExistence type="predicted"/>
<dbReference type="RefSeq" id="WP_188645478.1">
    <property type="nucleotide sequence ID" value="NZ_BMKL01000001.1"/>
</dbReference>
<feature type="transmembrane region" description="Helical" evidence="1">
    <location>
        <begin position="114"/>
        <end position="133"/>
    </location>
</feature>
<organism evidence="2 3">
    <name type="scientific">Tsuneonella deserti</name>
    <dbReference type="NCBI Taxonomy" id="2035528"/>
    <lineage>
        <taxon>Bacteria</taxon>
        <taxon>Pseudomonadati</taxon>
        <taxon>Pseudomonadota</taxon>
        <taxon>Alphaproteobacteria</taxon>
        <taxon>Sphingomonadales</taxon>
        <taxon>Erythrobacteraceae</taxon>
        <taxon>Tsuneonella</taxon>
    </lineage>
</organism>